<gene>
    <name evidence="1" type="ORF">XAT740_LOCUS29090</name>
</gene>
<proteinExistence type="predicted"/>
<dbReference type="PANTHER" id="PTHR37015">
    <property type="entry name" value="REVERSE TRANSCRIPTASE DOMAIN-CONTAINING PROTEIN"/>
    <property type="match status" value="1"/>
</dbReference>
<evidence type="ECO:0000313" key="2">
    <source>
        <dbReference type="Proteomes" id="UP000663828"/>
    </source>
</evidence>
<dbReference type="EMBL" id="CAJNOR010002517">
    <property type="protein sequence ID" value="CAF1305416.1"/>
    <property type="molecule type" value="Genomic_DNA"/>
</dbReference>
<protein>
    <recommendedName>
        <fullName evidence="3">Reverse transcriptase domain-containing protein</fullName>
    </recommendedName>
</protein>
<dbReference type="PANTHER" id="PTHR37015:SF2">
    <property type="entry name" value="REVERSE TRANSCRIPTASE DOMAIN-CONTAINING PROTEIN"/>
    <property type="match status" value="1"/>
</dbReference>
<sequence length="853" mass="99064">MQPQASTTVSMSPDREALSMMTKLKLDRFKQQKMKFEEEYAQIIVQQADASISLLDKIEMLSKSIEKLFGEEGKDRYLRSFESFMAVAKVNASTLTNLLENQYESLLKVLVGGKKRSEYNYLFGSIMSQWLSEQNNELAPLEVTTTKDSLLTNEHLEKIIFERPALDLEQWREFLQTKLFANSDNDQKWGTVFDELKSATERYSKALLTEKVTAADVQRAMSGLINGGGLDDYRKRLLAKLKLDENAVNEFASSVTLLISDLADWRWTTEGVRGIFRRNLAGKYRCFYEEDFLTAIFLEHVGLKWSYHFKVELKRLFLLLTKKAQTMCSSNSIRHHRLKMQQEDYWMASLPDEYDSESGVAAYEQNSSSDLKTNLFYLVNVEIQLHQVVRPNLPFNVVTTDLEWFGPSISHEIIQIFLQACGISQIWLDFFDRFLKQPVYYKPGDTPRQRQRGVPISHSLSYLFSELLIFGMDLYVYRNTGIFNYRLHDDFWFFHHDTSKIDQAWTLMNEYTRMTGLKFNAEKCGSVQIQPASTDNQVVQVPKSSVLPLKEVKWGLLKLQPSGRFTVNRDALVPYLDEMKGRLAKAPTVLEWVEIYNQYISFFMRNFGKCANILGTYHTEQMRETFQVLHKHVFSETDGNAITILAKRIEEKFSTSSIGQLCEGWFYWPLIQGGLGLKNIYLTLYGYHRQLLSTNLETFSQLPEKDMELYADLVEKYKAAKKSRKYTGLLEYLHEDETLITLDEYTQNRETCHSHWANVYQQMLQVTLTGRPLFDQQEEFSRALRGMLGTPSTGRSRRKGPDDNYVMWLLSYYGKQIQTTFNQLDFIDSASLPIGLITLMKSTKINWNTKSEN</sequence>
<dbReference type="Proteomes" id="UP000663828">
    <property type="component" value="Unassembled WGS sequence"/>
</dbReference>
<keyword evidence="2" id="KW-1185">Reference proteome</keyword>
<comment type="caution">
    <text evidence="1">The sequence shown here is derived from an EMBL/GenBank/DDBJ whole genome shotgun (WGS) entry which is preliminary data.</text>
</comment>
<reference evidence="1" key="1">
    <citation type="submission" date="2021-02" db="EMBL/GenBank/DDBJ databases">
        <authorList>
            <person name="Nowell W R."/>
        </authorList>
    </citation>
    <scope>NUCLEOTIDE SEQUENCE</scope>
</reference>
<name>A0A815DSC5_ADIRI</name>
<evidence type="ECO:0000313" key="1">
    <source>
        <dbReference type="EMBL" id="CAF1305416.1"/>
    </source>
</evidence>
<dbReference type="AlphaFoldDB" id="A0A815DSC5"/>
<evidence type="ECO:0008006" key="3">
    <source>
        <dbReference type="Google" id="ProtNLM"/>
    </source>
</evidence>
<accession>A0A815DSC5</accession>
<organism evidence="1 2">
    <name type="scientific">Adineta ricciae</name>
    <name type="common">Rotifer</name>
    <dbReference type="NCBI Taxonomy" id="249248"/>
    <lineage>
        <taxon>Eukaryota</taxon>
        <taxon>Metazoa</taxon>
        <taxon>Spiralia</taxon>
        <taxon>Gnathifera</taxon>
        <taxon>Rotifera</taxon>
        <taxon>Eurotatoria</taxon>
        <taxon>Bdelloidea</taxon>
        <taxon>Adinetida</taxon>
        <taxon>Adinetidae</taxon>
        <taxon>Adineta</taxon>
    </lineage>
</organism>